<gene>
    <name evidence="8" type="primary">rnfE</name>
    <name evidence="9" type="ORF">IAC95_00590</name>
</gene>
<feature type="transmembrane region" description="Helical" evidence="8">
    <location>
        <begin position="44"/>
        <end position="61"/>
    </location>
</feature>
<dbReference type="Pfam" id="PF02508">
    <property type="entry name" value="Rnf-Nqr"/>
    <property type="match status" value="1"/>
</dbReference>
<comment type="function">
    <text evidence="8">Part of a membrane-bound complex that couples electron transfer with translocation of ions across the membrane.</text>
</comment>
<dbReference type="InterPro" id="IPR010968">
    <property type="entry name" value="RnfE"/>
</dbReference>
<name>A0A9D1E318_9BACT</name>
<dbReference type="GO" id="GO:0005886">
    <property type="term" value="C:plasma membrane"/>
    <property type="evidence" value="ECO:0007669"/>
    <property type="project" value="UniProtKB-SubCell"/>
</dbReference>
<evidence type="ECO:0000256" key="7">
    <source>
        <dbReference type="ARBA" id="ARBA00023136"/>
    </source>
</evidence>
<feature type="transmembrane region" description="Helical" evidence="8">
    <location>
        <begin position="21"/>
        <end position="38"/>
    </location>
</feature>
<comment type="similarity">
    <text evidence="8">Belongs to the NqrDE/RnfAE family.</text>
</comment>
<organism evidence="9 10">
    <name type="scientific">Candidatus Fimimonas gallinarum</name>
    <dbReference type="NCBI Taxonomy" id="2840821"/>
    <lineage>
        <taxon>Bacteria</taxon>
        <taxon>Pseudomonadati</taxon>
        <taxon>Myxococcota</taxon>
        <taxon>Myxococcia</taxon>
        <taxon>Myxococcales</taxon>
        <taxon>Cystobacterineae</taxon>
        <taxon>Myxococcaceae</taxon>
        <taxon>Myxococcaceae incertae sedis</taxon>
        <taxon>Candidatus Fimimonas</taxon>
    </lineage>
</organism>
<keyword evidence="5 8" id="KW-0249">Electron transport</keyword>
<keyword evidence="8" id="KW-1003">Cell membrane</keyword>
<feature type="transmembrane region" description="Helical" evidence="8">
    <location>
        <begin position="73"/>
        <end position="93"/>
    </location>
</feature>
<comment type="caution">
    <text evidence="9">The sequence shown here is derived from an EMBL/GenBank/DDBJ whole genome shotgun (WGS) entry which is preliminary data.</text>
</comment>
<feature type="transmembrane region" description="Helical" evidence="8">
    <location>
        <begin position="99"/>
        <end position="117"/>
    </location>
</feature>
<evidence type="ECO:0000256" key="6">
    <source>
        <dbReference type="ARBA" id="ARBA00022989"/>
    </source>
</evidence>
<keyword evidence="2 8" id="KW-0813">Transport</keyword>
<feature type="transmembrane region" description="Helical" evidence="8">
    <location>
        <begin position="170"/>
        <end position="199"/>
    </location>
</feature>
<keyword evidence="3 8" id="KW-0812">Transmembrane</keyword>
<dbReference type="GO" id="GO:0012505">
    <property type="term" value="C:endomembrane system"/>
    <property type="evidence" value="ECO:0007669"/>
    <property type="project" value="UniProtKB-SubCell"/>
</dbReference>
<dbReference type="NCBIfam" id="TIGR01948">
    <property type="entry name" value="rnfE"/>
    <property type="match status" value="1"/>
</dbReference>
<keyword evidence="7 8" id="KW-0472">Membrane</keyword>
<evidence type="ECO:0000256" key="5">
    <source>
        <dbReference type="ARBA" id="ARBA00022982"/>
    </source>
</evidence>
<dbReference type="HAMAP" id="MF_00478">
    <property type="entry name" value="RsxE_RnfE"/>
    <property type="match status" value="1"/>
</dbReference>
<dbReference type="Proteomes" id="UP000824200">
    <property type="component" value="Unassembled WGS sequence"/>
</dbReference>
<evidence type="ECO:0000313" key="10">
    <source>
        <dbReference type="Proteomes" id="UP000824200"/>
    </source>
</evidence>
<keyword evidence="4 8" id="KW-1278">Translocase</keyword>
<evidence type="ECO:0000256" key="1">
    <source>
        <dbReference type="ARBA" id="ARBA00004127"/>
    </source>
</evidence>
<dbReference type="GO" id="GO:0022900">
    <property type="term" value="P:electron transport chain"/>
    <property type="evidence" value="ECO:0007669"/>
    <property type="project" value="UniProtKB-UniRule"/>
</dbReference>
<dbReference type="NCBIfam" id="NF009070">
    <property type="entry name" value="PRK12405.1"/>
    <property type="match status" value="1"/>
</dbReference>
<reference evidence="9" key="2">
    <citation type="journal article" date="2021" name="PeerJ">
        <title>Extensive microbial diversity within the chicken gut microbiome revealed by metagenomics and culture.</title>
        <authorList>
            <person name="Gilroy R."/>
            <person name="Ravi A."/>
            <person name="Getino M."/>
            <person name="Pursley I."/>
            <person name="Horton D.L."/>
            <person name="Alikhan N.F."/>
            <person name="Baker D."/>
            <person name="Gharbi K."/>
            <person name="Hall N."/>
            <person name="Watson M."/>
            <person name="Adriaenssens E.M."/>
            <person name="Foster-Nyarko E."/>
            <person name="Jarju S."/>
            <person name="Secka A."/>
            <person name="Antonio M."/>
            <person name="Oren A."/>
            <person name="Chaudhuri R.R."/>
            <person name="La Ragione R."/>
            <person name="Hildebrand F."/>
            <person name="Pallen M.J."/>
        </authorList>
    </citation>
    <scope>NUCLEOTIDE SEQUENCE</scope>
    <source>
        <strain evidence="9">CHK121-14286</strain>
    </source>
</reference>
<dbReference type="EC" id="7.-.-.-" evidence="8"/>
<dbReference type="AlphaFoldDB" id="A0A9D1E318"/>
<dbReference type="PANTHER" id="PTHR30586:SF0">
    <property type="entry name" value="ION-TRANSLOCATING OXIDOREDUCTASE COMPLEX SUBUNIT E"/>
    <property type="match status" value="1"/>
</dbReference>
<dbReference type="InterPro" id="IPR003667">
    <property type="entry name" value="NqrDE/RnfAE"/>
</dbReference>
<keyword evidence="6 8" id="KW-1133">Transmembrane helix</keyword>
<comment type="subunit">
    <text evidence="8">The complex is composed of six subunits: RnfA, RnfB, RnfC, RnfD, RnfE and RnfG.</text>
</comment>
<evidence type="ECO:0000313" key="9">
    <source>
        <dbReference type="EMBL" id="HIR65379.1"/>
    </source>
</evidence>
<sequence>MKLNRFKEIALDGVVRQNPTFKLVLGTCPTLAMTVAAAQCLGMGVAVTFVLVCSNVIISLLRNIIPDRVRIPCFIVIIATFVTIVRMAMEAFLPDLYDSLGVFLPLIVVNCIILGRAESFASHNPVGESALDGLFMGIGFTLAITLMGMVREVLGKASLFGLQLWDASKFSISFFSQSAGAFLTYGLFIAVFTLCYNAVERKARHIAAKHAATTEVVKEAE</sequence>
<proteinExistence type="inferred from homology"/>
<accession>A0A9D1E318</accession>
<evidence type="ECO:0000256" key="3">
    <source>
        <dbReference type="ARBA" id="ARBA00022692"/>
    </source>
</evidence>
<reference evidence="9" key="1">
    <citation type="submission" date="2020-10" db="EMBL/GenBank/DDBJ databases">
        <authorList>
            <person name="Gilroy R."/>
        </authorList>
    </citation>
    <scope>NUCLEOTIDE SEQUENCE</scope>
    <source>
        <strain evidence="9">CHK121-14286</strain>
    </source>
</reference>
<comment type="subcellular location">
    <subcellularLocation>
        <location evidence="8">Cell membrane</location>
        <topology evidence="8">Multi-pass membrane protein</topology>
    </subcellularLocation>
    <subcellularLocation>
        <location evidence="1">Endomembrane system</location>
        <topology evidence="1">Multi-pass membrane protein</topology>
    </subcellularLocation>
</comment>
<evidence type="ECO:0000256" key="2">
    <source>
        <dbReference type="ARBA" id="ARBA00022448"/>
    </source>
</evidence>
<dbReference type="PIRSF" id="PIRSF006102">
    <property type="entry name" value="NQR_DE"/>
    <property type="match status" value="1"/>
</dbReference>
<dbReference type="PANTHER" id="PTHR30586">
    <property type="entry name" value="ELECTRON TRANSPORT COMPLEX PROTEIN RNFE"/>
    <property type="match status" value="1"/>
</dbReference>
<evidence type="ECO:0000256" key="8">
    <source>
        <dbReference type="HAMAP-Rule" id="MF_00478"/>
    </source>
</evidence>
<feature type="transmembrane region" description="Helical" evidence="8">
    <location>
        <begin position="129"/>
        <end position="150"/>
    </location>
</feature>
<evidence type="ECO:0000256" key="4">
    <source>
        <dbReference type="ARBA" id="ARBA00022967"/>
    </source>
</evidence>
<dbReference type="EMBL" id="DVHL01000006">
    <property type="protein sequence ID" value="HIR65379.1"/>
    <property type="molecule type" value="Genomic_DNA"/>
</dbReference>
<protein>
    <recommendedName>
        <fullName evidence="8">Ion-translocating oxidoreductase complex subunit E</fullName>
        <ecNumber evidence="8">7.-.-.-</ecNumber>
    </recommendedName>
    <alternativeName>
        <fullName evidence="8">Rnf electron transport complex subunit E</fullName>
    </alternativeName>
</protein>